<feature type="region of interest" description="Disordered" evidence="1">
    <location>
        <begin position="795"/>
        <end position="938"/>
    </location>
</feature>
<keyword evidence="3" id="KW-1185">Reference proteome</keyword>
<feature type="region of interest" description="Disordered" evidence="1">
    <location>
        <begin position="1"/>
        <end position="229"/>
    </location>
</feature>
<reference evidence="2" key="1">
    <citation type="submission" date="2020-03" db="EMBL/GenBank/DDBJ databases">
        <title>Site-based positive gene gene selection in Geosmithia morbida across the United States reveals a broad range of putative effectors and factors for local host and environmental adapation.</title>
        <authorList>
            <person name="Onufrak A."/>
            <person name="Murdoch R.W."/>
            <person name="Gazis R."/>
            <person name="Huff M."/>
            <person name="Staton M."/>
            <person name="Klingeman W."/>
            <person name="Hadziabdic D."/>
        </authorList>
    </citation>
    <scope>NUCLEOTIDE SEQUENCE</scope>
    <source>
        <strain evidence="2">1262</strain>
    </source>
</reference>
<dbReference type="PANTHER" id="PTHR42068">
    <property type="entry name" value="YALI0B18964P"/>
    <property type="match status" value="1"/>
</dbReference>
<feature type="compositionally biased region" description="Low complexity" evidence="1">
    <location>
        <begin position="97"/>
        <end position="107"/>
    </location>
</feature>
<comment type="caution">
    <text evidence="2">The sequence shown here is derived from an EMBL/GenBank/DDBJ whole genome shotgun (WGS) entry which is preliminary data.</text>
</comment>
<name>A0A9P4YVL5_9HYPO</name>
<dbReference type="OrthoDB" id="5396252at2759"/>
<dbReference type="PANTHER" id="PTHR42068:SF1">
    <property type="entry name" value="YALI0B18964P"/>
    <property type="match status" value="1"/>
</dbReference>
<evidence type="ECO:0000313" key="2">
    <source>
        <dbReference type="EMBL" id="KAF4122503.1"/>
    </source>
</evidence>
<feature type="compositionally biased region" description="Basic and acidic residues" evidence="1">
    <location>
        <begin position="217"/>
        <end position="226"/>
    </location>
</feature>
<dbReference type="EMBL" id="JAANYQ010000009">
    <property type="protein sequence ID" value="KAF4122503.1"/>
    <property type="molecule type" value="Genomic_DNA"/>
</dbReference>
<feature type="compositionally biased region" description="Low complexity" evidence="1">
    <location>
        <begin position="275"/>
        <end position="287"/>
    </location>
</feature>
<dbReference type="Proteomes" id="UP000749293">
    <property type="component" value="Unassembled WGS sequence"/>
</dbReference>
<proteinExistence type="predicted"/>
<dbReference type="GeneID" id="55973718"/>
<feature type="compositionally biased region" description="Basic residues" evidence="1">
    <location>
        <begin position="923"/>
        <end position="932"/>
    </location>
</feature>
<feature type="compositionally biased region" description="Polar residues" evidence="1">
    <location>
        <begin position="110"/>
        <end position="119"/>
    </location>
</feature>
<feature type="compositionally biased region" description="Polar residues" evidence="1">
    <location>
        <begin position="879"/>
        <end position="905"/>
    </location>
</feature>
<feature type="region of interest" description="Disordered" evidence="1">
    <location>
        <begin position="358"/>
        <end position="523"/>
    </location>
</feature>
<feature type="compositionally biased region" description="Polar residues" evidence="1">
    <location>
        <begin position="388"/>
        <end position="400"/>
    </location>
</feature>
<feature type="compositionally biased region" description="Basic and acidic residues" evidence="1">
    <location>
        <begin position="404"/>
        <end position="419"/>
    </location>
</feature>
<feature type="compositionally biased region" description="Acidic residues" evidence="1">
    <location>
        <begin position="427"/>
        <end position="446"/>
    </location>
</feature>
<feature type="region of interest" description="Disordered" evidence="1">
    <location>
        <begin position="243"/>
        <end position="313"/>
    </location>
</feature>
<feature type="compositionally biased region" description="Low complexity" evidence="1">
    <location>
        <begin position="202"/>
        <end position="214"/>
    </location>
</feature>
<protein>
    <submittedName>
        <fullName evidence="2">Conserved hypothetical, protein</fullName>
    </submittedName>
</protein>
<evidence type="ECO:0000256" key="1">
    <source>
        <dbReference type="SAM" id="MobiDB-lite"/>
    </source>
</evidence>
<accession>A0A9P4YVL5</accession>
<evidence type="ECO:0000313" key="3">
    <source>
        <dbReference type="Proteomes" id="UP000749293"/>
    </source>
</evidence>
<feature type="compositionally biased region" description="Polar residues" evidence="1">
    <location>
        <begin position="59"/>
        <end position="82"/>
    </location>
</feature>
<organism evidence="2 3">
    <name type="scientific">Geosmithia morbida</name>
    <dbReference type="NCBI Taxonomy" id="1094350"/>
    <lineage>
        <taxon>Eukaryota</taxon>
        <taxon>Fungi</taxon>
        <taxon>Dikarya</taxon>
        <taxon>Ascomycota</taxon>
        <taxon>Pezizomycotina</taxon>
        <taxon>Sordariomycetes</taxon>
        <taxon>Hypocreomycetidae</taxon>
        <taxon>Hypocreales</taxon>
        <taxon>Bionectriaceae</taxon>
        <taxon>Geosmithia</taxon>
    </lineage>
</organism>
<feature type="region of interest" description="Disordered" evidence="1">
    <location>
        <begin position="561"/>
        <end position="583"/>
    </location>
</feature>
<feature type="compositionally biased region" description="Polar residues" evidence="1">
    <location>
        <begin position="22"/>
        <end position="35"/>
    </location>
</feature>
<gene>
    <name evidence="2" type="ORF">GMORB2_7495</name>
</gene>
<dbReference type="AlphaFoldDB" id="A0A9P4YVL5"/>
<sequence>MPSRFSAAFRRKSSANPDEFQSHQTIPSESSTSSFRVLERNPGPPGGPSFDGGARMAHSSPSFHKPTNSDSQIQDNIFSGLNTYRRRLTGIRGSGGSNTTKGTSTDTSSRHSNVSTAPSSADMAAHNHEDGRGAPRNTSRTQDPPARQAQKGGASGFFDRAGRSLSFGIQKKSHASQTPSSDHIPDMPPLPTLQREDENGRTRAMTASTTSTATPPKIEEQHKSDLDLGGDFSTMFNRFGKRASGVTIGSDKKAPSPELAANSWEGRFSTSANRASSDALSPQDSSSTPRHQPSFEYGSASPEGGAMEDEDAKFLADSVAATRFLSDDGNRRKSRSSMALLNNDISFMKKPEPVYSPVENDENMFAGTSAGFSRPTALHPTAADRPAQRSSSPPRNSKVMTTAEFEKFQKDKERKHLEKAVYGGSASDDEDEDEDEINYDDEEDEEEKAKEQVRVKRSKQAQMLAYRQKNMKTTGNLNALSGPESPALSGRPSFPQSLSAPHLGGLAKTPSPELGPMEENDEDEEVPLAILQAHGFPSKNRSASRLSHFGSATNLNAAAHHQAQLQAQMGRPASAAGERASANMRRASALPAFARNLPTDPFVGAGVSRPAMRESLSFGSGIGTPQPQQSMHPGGLVGVIVSEERSKAMRRGSPNIDAQRFGASSMDPMATINPGSMYPGGVPRMPQAPAMGPAEQAQMQMNQQMTQFMQMQMQFMQMMAEGTRGGQMPQMPMGMQMPMGVNGMNMQQQQQGGNLPMNQSYADLGATQQMGTPLMQPRRMDAGNRTMSMVQPQTSSFLPHFNSPGPLGGPAVGYTPSIAPSERSNVGLPGRYRPVSQAGGAPNGRANTPNGLGGAHNVSFSGGLGAPPTSSHMRGPSLPTLSLSSYDDTNSKSTIRVTSQLATKTSSDEDDDEGWEAMQAKKEARKSRWRMKKVGEII</sequence>
<dbReference type="RefSeq" id="XP_035321155.1">
    <property type="nucleotide sequence ID" value="XM_035469460.1"/>
</dbReference>